<protein>
    <submittedName>
        <fullName evidence="1">Uncharacterized protein</fullName>
    </submittedName>
</protein>
<dbReference type="AlphaFoldDB" id="A0A9K3IYB5"/>
<proteinExistence type="predicted"/>
<accession>A0A9K3IYB5</accession>
<evidence type="ECO:0000313" key="1">
    <source>
        <dbReference type="EMBL" id="KAF5805449.1"/>
    </source>
</evidence>
<comment type="caution">
    <text evidence="1">The sequence shown here is derived from an EMBL/GenBank/DDBJ whole genome shotgun (WGS) entry which is preliminary data.</text>
</comment>
<reference evidence="1" key="2">
    <citation type="submission" date="2020-06" db="EMBL/GenBank/DDBJ databases">
        <title>Helianthus annuus Genome sequencing and assembly Release 2.</title>
        <authorList>
            <person name="Gouzy J."/>
            <person name="Langlade N."/>
            <person name="Munos S."/>
        </authorList>
    </citation>
    <scope>NUCLEOTIDE SEQUENCE</scope>
    <source>
        <tissue evidence="1">Leaves</tissue>
    </source>
</reference>
<sequence>MVFSNDIPFPRSQSSLSNFCICFLLRANHDSFSLFFWIKGIARQANITTNKNHNPTNKNYNPWVAIFVCAYIGLPEKMGEKGF</sequence>
<name>A0A9K3IYB5_HELAN</name>
<gene>
    <name evidence="1" type="ORF">HanXRQr2_Chr05g0209511</name>
</gene>
<keyword evidence="2" id="KW-1185">Reference proteome</keyword>
<evidence type="ECO:0000313" key="2">
    <source>
        <dbReference type="Proteomes" id="UP000215914"/>
    </source>
</evidence>
<dbReference type="Gramene" id="mRNA:HanXRQr2_Chr05g0209511">
    <property type="protein sequence ID" value="CDS:HanXRQr2_Chr05g0209511.1"/>
    <property type="gene ID" value="HanXRQr2_Chr05g0209511"/>
</dbReference>
<dbReference type="Proteomes" id="UP000215914">
    <property type="component" value="Unassembled WGS sequence"/>
</dbReference>
<dbReference type="EMBL" id="MNCJ02000320">
    <property type="protein sequence ID" value="KAF5805449.1"/>
    <property type="molecule type" value="Genomic_DNA"/>
</dbReference>
<organism evidence="1 2">
    <name type="scientific">Helianthus annuus</name>
    <name type="common">Common sunflower</name>
    <dbReference type="NCBI Taxonomy" id="4232"/>
    <lineage>
        <taxon>Eukaryota</taxon>
        <taxon>Viridiplantae</taxon>
        <taxon>Streptophyta</taxon>
        <taxon>Embryophyta</taxon>
        <taxon>Tracheophyta</taxon>
        <taxon>Spermatophyta</taxon>
        <taxon>Magnoliopsida</taxon>
        <taxon>eudicotyledons</taxon>
        <taxon>Gunneridae</taxon>
        <taxon>Pentapetalae</taxon>
        <taxon>asterids</taxon>
        <taxon>campanulids</taxon>
        <taxon>Asterales</taxon>
        <taxon>Asteraceae</taxon>
        <taxon>Asteroideae</taxon>
        <taxon>Heliantheae alliance</taxon>
        <taxon>Heliantheae</taxon>
        <taxon>Helianthus</taxon>
    </lineage>
</organism>
<reference evidence="1" key="1">
    <citation type="journal article" date="2017" name="Nature">
        <title>The sunflower genome provides insights into oil metabolism, flowering and Asterid evolution.</title>
        <authorList>
            <person name="Badouin H."/>
            <person name="Gouzy J."/>
            <person name="Grassa C.J."/>
            <person name="Murat F."/>
            <person name="Staton S.E."/>
            <person name="Cottret L."/>
            <person name="Lelandais-Briere C."/>
            <person name="Owens G.L."/>
            <person name="Carrere S."/>
            <person name="Mayjonade B."/>
            <person name="Legrand L."/>
            <person name="Gill N."/>
            <person name="Kane N.C."/>
            <person name="Bowers J.E."/>
            <person name="Hubner S."/>
            <person name="Bellec A."/>
            <person name="Berard A."/>
            <person name="Berges H."/>
            <person name="Blanchet N."/>
            <person name="Boniface M.C."/>
            <person name="Brunel D."/>
            <person name="Catrice O."/>
            <person name="Chaidir N."/>
            <person name="Claudel C."/>
            <person name="Donnadieu C."/>
            <person name="Faraut T."/>
            <person name="Fievet G."/>
            <person name="Helmstetter N."/>
            <person name="King M."/>
            <person name="Knapp S.J."/>
            <person name="Lai Z."/>
            <person name="Le Paslier M.C."/>
            <person name="Lippi Y."/>
            <person name="Lorenzon L."/>
            <person name="Mandel J.R."/>
            <person name="Marage G."/>
            <person name="Marchand G."/>
            <person name="Marquand E."/>
            <person name="Bret-Mestries E."/>
            <person name="Morien E."/>
            <person name="Nambeesan S."/>
            <person name="Nguyen T."/>
            <person name="Pegot-Espagnet P."/>
            <person name="Pouilly N."/>
            <person name="Raftis F."/>
            <person name="Sallet E."/>
            <person name="Schiex T."/>
            <person name="Thomas J."/>
            <person name="Vandecasteele C."/>
            <person name="Vares D."/>
            <person name="Vear F."/>
            <person name="Vautrin S."/>
            <person name="Crespi M."/>
            <person name="Mangin B."/>
            <person name="Burke J.M."/>
            <person name="Salse J."/>
            <person name="Munos S."/>
            <person name="Vincourt P."/>
            <person name="Rieseberg L.H."/>
            <person name="Langlade N.B."/>
        </authorList>
    </citation>
    <scope>NUCLEOTIDE SEQUENCE</scope>
    <source>
        <tissue evidence="1">Leaves</tissue>
    </source>
</reference>